<dbReference type="PANTHER" id="PTHR42973:SF53">
    <property type="entry name" value="FAD-BINDING PCMH-TYPE DOMAIN-CONTAINING PROTEIN-RELATED"/>
    <property type="match status" value="1"/>
</dbReference>
<evidence type="ECO:0000256" key="5">
    <source>
        <dbReference type="SAM" id="SignalP"/>
    </source>
</evidence>
<keyword evidence="5" id="KW-0732">Signal</keyword>
<gene>
    <name evidence="7" type="ORF">IM811_016039</name>
</gene>
<dbReference type="PANTHER" id="PTHR42973">
    <property type="entry name" value="BINDING OXIDOREDUCTASE, PUTATIVE (AFU_ORTHOLOGUE AFUA_1G17690)-RELATED"/>
    <property type="match status" value="1"/>
</dbReference>
<dbReference type="EMBL" id="JADCTT010000007">
    <property type="protein sequence ID" value="KAF9750012.1"/>
    <property type="molecule type" value="Genomic_DNA"/>
</dbReference>
<evidence type="ECO:0000256" key="2">
    <source>
        <dbReference type="ARBA" id="ARBA00022630"/>
    </source>
</evidence>
<feature type="domain" description="FAD-binding PCMH-type" evidence="6">
    <location>
        <begin position="67"/>
        <end position="238"/>
    </location>
</feature>
<dbReference type="InterPro" id="IPR006094">
    <property type="entry name" value="Oxid_FAD_bind_N"/>
</dbReference>
<dbReference type="GO" id="GO:0016491">
    <property type="term" value="F:oxidoreductase activity"/>
    <property type="evidence" value="ECO:0007669"/>
    <property type="project" value="UniProtKB-KW"/>
</dbReference>
<dbReference type="GO" id="GO:0071949">
    <property type="term" value="F:FAD binding"/>
    <property type="evidence" value="ECO:0007669"/>
    <property type="project" value="InterPro"/>
</dbReference>
<dbReference type="Proteomes" id="UP000616885">
    <property type="component" value="Unassembled WGS sequence"/>
</dbReference>
<evidence type="ECO:0000256" key="3">
    <source>
        <dbReference type="ARBA" id="ARBA00022827"/>
    </source>
</evidence>
<feature type="chain" id="PRO_5034593221" description="FAD-binding PCMH-type domain-containing protein" evidence="5">
    <location>
        <begin position="26"/>
        <end position="499"/>
    </location>
</feature>
<evidence type="ECO:0000259" key="6">
    <source>
        <dbReference type="PROSITE" id="PS51387"/>
    </source>
</evidence>
<feature type="signal peptide" evidence="5">
    <location>
        <begin position="1"/>
        <end position="25"/>
    </location>
</feature>
<reference evidence="7" key="1">
    <citation type="submission" date="2020-10" db="EMBL/GenBank/DDBJ databases">
        <title>High-Quality Genome Resource of Clonostachys rosea strain S41 by Oxford Nanopore Long-Read Sequencing.</title>
        <authorList>
            <person name="Wang H."/>
        </authorList>
    </citation>
    <scope>NUCLEOTIDE SEQUENCE</scope>
    <source>
        <strain evidence="7">S41</strain>
    </source>
</reference>
<sequence length="499" mass="55150">MRFRSGSASIAILASVTLSSLSVLGFEIRDSVKNACDQLQSAYPDAILMPNSTAYEEERINFWDKRSNLNPACIFLPETADAVAEGVAIFHKEKAQFAVRGGGHMNYPGSNSVDGGVLVGLNGLTDIKVHTNQSRIEVGPGNKWVDVYEALAPSGHYTIGGRLKTIGVPGLSLIGGVGYFLNKYGFTMDNVLSYDVVLGNGTQVVANETSNSGLFWALKGGGSNFGIVTKFVFKTYHIPQVSSTYQIFDDSQAHDFIRAACSMVLSEDGAVGAGAVVNINYNVTTKKATPQVFGLEESTTSPPPRFNAFSSLPAVSRRNAVMRPVDWHSQMETPNQMFRVQFGHHTIKPDADQLIYIYDQWIASLDEVAEIPGIRPTFILNFAPKSGAAVAKRNGVGNTFGLDDKQSYIWWQFTTSWANEEDDLRVTAWHQHHLKRLHEMNKQKGLASDFLYMGDSGEWQDSISSYGDRNIQKMRKIRDLYDPDFTFTKLNWGGFKLGY</sequence>
<protein>
    <recommendedName>
        <fullName evidence="6">FAD-binding PCMH-type domain-containing protein</fullName>
    </recommendedName>
</protein>
<dbReference type="InterPro" id="IPR036318">
    <property type="entry name" value="FAD-bd_PCMH-like_sf"/>
</dbReference>
<accession>A0A8H7N6J0</accession>
<dbReference type="Pfam" id="PF01565">
    <property type="entry name" value="FAD_binding_4"/>
    <property type="match status" value="1"/>
</dbReference>
<evidence type="ECO:0000256" key="4">
    <source>
        <dbReference type="ARBA" id="ARBA00023002"/>
    </source>
</evidence>
<name>A0A8H7N6J0_BIOOC</name>
<dbReference type="InterPro" id="IPR016169">
    <property type="entry name" value="FAD-bd_PCMH_sub2"/>
</dbReference>
<dbReference type="PROSITE" id="PS51387">
    <property type="entry name" value="FAD_PCMH"/>
    <property type="match status" value="1"/>
</dbReference>
<proteinExistence type="inferred from homology"/>
<comment type="similarity">
    <text evidence="1">Belongs to the oxygen-dependent FAD-linked oxidoreductase family.</text>
</comment>
<evidence type="ECO:0000313" key="7">
    <source>
        <dbReference type="EMBL" id="KAF9750012.1"/>
    </source>
</evidence>
<dbReference type="Gene3D" id="3.30.465.10">
    <property type="match status" value="1"/>
</dbReference>
<dbReference type="SUPFAM" id="SSF56176">
    <property type="entry name" value="FAD-binding/transporter-associated domain-like"/>
    <property type="match status" value="1"/>
</dbReference>
<dbReference type="InterPro" id="IPR050416">
    <property type="entry name" value="FAD-linked_Oxidoreductase"/>
</dbReference>
<comment type="caution">
    <text evidence="7">The sequence shown here is derived from an EMBL/GenBank/DDBJ whole genome shotgun (WGS) entry which is preliminary data.</text>
</comment>
<evidence type="ECO:0000256" key="1">
    <source>
        <dbReference type="ARBA" id="ARBA00005466"/>
    </source>
</evidence>
<evidence type="ECO:0000313" key="8">
    <source>
        <dbReference type="Proteomes" id="UP000616885"/>
    </source>
</evidence>
<keyword evidence="3" id="KW-0274">FAD</keyword>
<keyword evidence="4" id="KW-0560">Oxidoreductase</keyword>
<keyword evidence="2" id="KW-0285">Flavoprotein</keyword>
<dbReference type="AlphaFoldDB" id="A0A8H7N6J0"/>
<organism evidence="7 8">
    <name type="scientific">Bionectria ochroleuca</name>
    <name type="common">Gliocladium roseum</name>
    <dbReference type="NCBI Taxonomy" id="29856"/>
    <lineage>
        <taxon>Eukaryota</taxon>
        <taxon>Fungi</taxon>
        <taxon>Dikarya</taxon>
        <taxon>Ascomycota</taxon>
        <taxon>Pezizomycotina</taxon>
        <taxon>Sordariomycetes</taxon>
        <taxon>Hypocreomycetidae</taxon>
        <taxon>Hypocreales</taxon>
        <taxon>Bionectriaceae</taxon>
        <taxon>Clonostachys</taxon>
    </lineage>
</organism>
<dbReference type="InterPro" id="IPR016166">
    <property type="entry name" value="FAD-bd_PCMH"/>
</dbReference>